<evidence type="ECO:0000256" key="2">
    <source>
        <dbReference type="ARBA" id="ARBA00023125"/>
    </source>
</evidence>
<dbReference type="Proteomes" id="UP000006701">
    <property type="component" value="Unassembled WGS sequence"/>
</dbReference>
<sequence length="654" mass="72455">MASPARRRFPRPPVKLACLACRSSRIRCDGQPNCANCVSRDKVCSYLPSRRGGPRVAREKRKTTPSSSSTTLDTPVRSEKPPALPALPTADASWDLSSEDDLFHQFMSLGQPGAGLRTVESSVAEMEHIFDRIFSAETTAAPPVEDVVPDLLQVYGTDEDILDAYYIFLHLYYPILPAPPPLRLPVYNRPLRTESAFRPSSPLGLAMSALLVLVPHPDVKQPATAEYARLRRNAAHSFAQAALDAVDADLELLDSSSDPARALCGRTAPIMRPAFHPLVPVDLEAILALVLLSVYEYAQRGNIRKMCNRAGQALTAAMSLSLHEMLEEDEYAEARRRTWWITYLTVCQGSIASGMPAAFNVYDPRFVTPYPEGWKLLIEAQQTILEATTFVHDLDQTIKSRFKASWISSRMTELDDQITGLVARCRHLASKPVVSSLDSPEAIALQTINAIAEIKLHSARIKVHRFCAFSDIPVFRQRHCDLKSECCGIQPDSNIATPPDDIPLPSIMVSDLPELEFSFSPHLSSKICLQSALNIVTLVDNLPYPNPDHAIPLTLPPYLSPHSRVEIPRMMPTFACCVMQASYAMLMLYLKARSKHASSSRDPDGPKDQSLAGFLNELQQNLRLVSKILANYAIASEALQGMKGEFFIFLFCLD</sequence>
<protein>
    <recommendedName>
        <fullName evidence="6">Zn(2)-C6 fungal-type domain-containing protein</fullName>
    </recommendedName>
</protein>
<dbReference type="PANTHER" id="PTHR47431:SF5">
    <property type="entry name" value="ZN(II)2CYS6 TRANSCRIPTION FACTOR (EUROFUNG)"/>
    <property type="match status" value="1"/>
</dbReference>
<dbReference type="CDD" id="cd00067">
    <property type="entry name" value="GAL4"/>
    <property type="match status" value="1"/>
</dbReference>
<dbReference type="GO" id="GO:0008270">
    <property type="term" value="F:zinc ion binding"/>
    <property type="evidence" value="ECO:0007669"/>
    <property type="project" value="InterPro"/>
</dbReference>
<dbReference type="PROSITE" id="PS00463">
    <property type="entry name" value="ZN2_CY6_FUNGAL_1"/>
    <property type="match status" value="1"/>
</dbReference>
<keyword evidence="1" id="KW-0805">Transcription regulation</keyword>
<dbReference type="InterPro" id="IPR001138">
    <property type="entry name" value="Zn2Cys6_DnaBD"/>
</dbReference>
<name>A1C879_ASPCL</name>
<dbReference type="SUPFAM" id="SSF57701">
    <property type="entry name" value="Zn2/Cys6 DNA-binding domain"/>
    <property type="match status" value="1"/>
</dbReference>
<dbReference type="HOGENOM" id="CLU_014802_0_0_1"/>
<dbReference type="GO" id="GO:0000981">
    <property type="term" value="F:DNA-binding transcription factor activity, RNA polymerase II-specific"/>
    <property type="evidence" value="ECO:0007669"/>
    <property type="project" value="InterPro"/>
</dbReference>
<proteinExistence type="predicted"/>
<keyword evidence="3" id="KW-0804">Transcription</keyword>
<evidence type="ECO:0000259" key="6">
    <source>
        <dbReference type="PROSITE" id="PS50048"/>
    </source>
</evidence>
<dbReference type="InterPro" id="IPR036864">
    <property type="entry name" value="Zn2-C6_fun-type_DNA-bd_sf"/>
</dbReference>
<evidence type="ECO:0000256" key="4">
    <source>
        <dbReference type="ARBA" id="ARBA00023242"/>
    </source>
</evidence>
<dbReference type="RefSeq" id="XP_001276026.1">
    <property type="nucleotide sequence ID" value="XM_001276025.1"/>
</dbReference>
<gene>
    <name evidence="7" type="ORF">ACLA_076400</name>
</gene>
<dbReference type="Gene3D" id="4.10.240.10">
    <property type="entry name" value="Zn(2)-C6 fungal-type DNA-binding domain"/>
    <property type="match status" value="1"/>
</dbReference>
<evidence type="ECO:0000256" key="3">
    <source>
        <dbReference type="ARBA" id="ARBA00023163"/>
    </source>
</evidence>
<evidence type="ECO:0000256" key="1">
    <source>
        <dbReference type="ARBA" id="ARBA00023015"/>
    </source>
</evidence>
<dbReference type="PANTHER" id="PTHR47431">
    <property type="entry name" value="ZN(II)2CYS6 TRANSCRIPTION FACTOR (EUROFUNG)-RELATED"/>
    <property type="match status" value="1"/>
</dbReference>
<dbReference type="OMA" id="KMCNRAG"/>
<reference evidence="7 8" key="1">
    <citation type="journal article" date="2008" name="PLoS Genet.">
        <title>Genomic islands in the pathogenic filamentous fungus Aspergillus fumigatus.</title>
        <authorList>
            <person name="Fedorova N.D."/>
            <person name="Khaldi N."/>
            <person name="Joardar V.S."/>
            <person name="Maiti R."/>
            <person name="Amedeo P."/>
            <person name="Anderson M.J."/>
            <person name="Crabtree J."/>
            <person name="Silva J.C."/>
            <person name="Badger J.H."/>
            <person name="Albarraq A."/>
            <person name="Angiuoli S."/>
            <person name="Bussey H."/>
            <person name="Bowyer P."/>
            <person name="Cotty P.J."/>
            <person name="Dyer P.S."/>
            <person name="Egan A."/>
            <person name="Galens K."/>
            <person name="Fraser-Liggett C.M."/>
            <person name="Haas B.J."/>
            <person name="Inman J.M."/>
            <person name="Kent R."/>
            <person name="Lemieux S."/>
            <person name="Malavazi I."/>
            <person name="Orvis J."/>
            <person name="Roemer T."/>
            <person name="Ronning C.M."/>
            <person name="Sundaram J.P."/>
            <person name="Sutton G."/>
            <person name="Turner G."/>
            <person name="Venter J.C."/>
            <person name="White O.R."/>
            <person name="Whitty B.R."/>
            <person name="Youngman P."/>
            <person name="Wolfe K.H."/>
            <person name="Goldman G.H."/>
            <person name="Wortman J.R."/>
            <person name="Jiang B."/>
            <person name="Denning D.W."/>
            <person name="Nierman W.C."/>
        </authorList>
    </citation>
    <scope>NUCLEOTIDE SEQUENCE [LARGE SCALE GENOMIC DNA]</scope>
    <source>
        <strain evidence="8">ATCC 1007 / CBS 513.65 / DSM 816 / NCTC 3887 / NRRL 1</strain>
    </source>
</reference>
<keyword evidence="2" id="KW-0238">DNA-binding</keyword>
<dbReference type="AlphaFoldDB" id="A1C879"/>
<evidence type="ECO:0000313" key="7">
    <source>
        <dbReference type="EMBL" id="EAW14600.1"/>
    </source>
</evidence>
<evidence type="ECO:0000256" key="5">
    <source>
        <dbReference type="SAM" id="MobiDB-lite"/>
    </source>
</evidence>
<dbReference type="GeneID" id="4708045"/>
<dbReference type="CDD" id="cd12148">
    <property type="entry name" value="fungal_TF_MHR"/>
    <property type="match status" value="1"/>
</dbReference>
<keyword evidence="8" id="KW-1185">Reference proteome</keyword>
<dbReference type="KEGG" id="act:ACLA_076400"/>
<dbReference type="Pfam" id="PF00172">
    <property type="entry name" value="Zn_clus"/>
    <property type="match status" value="1"/>
</dbReference>
<dbReference type="GO" id="GO:0003677">
    <property type="term" value="F:DNA binding"/>
    <property type="evidence" value="ECO:0007669"/>
    <property type="project" value="UniProtKB-KW"/>
</dbReference>
<feature type="domain" description="Zn(2)-C6 fungal-type" evidence="6">
    <location>
        <begin position="17"/>
        <end position="46"/>
    </location>
</feature>
<accession>A1C879</accession>
<dbReference type="OrthoDB" id="10250282at2759"/>
<dbReference type="EMBL" id="DS027045">
    <property type="protein sequence ID" value="EAW14600.1"/>
    <property type="molecule type" value="Genomic_DNA"/>
</dbReference>
<organism evidence="7 8">
    <name type="scientific">Aspergillus clavatus (strain ATCC 1007 / CBS 513.65 / DSM 816 / NCTC 3887 / NRRL 1 / QM 1276 / 107)</name>
    <dbReference type="NCBI Taxonomy" id="344612"/>
    <lineage>
        <taxon>Eukaryota</taxon>
        <taxon>Fungi</taxon>
        <taxon>Dikarya</taxon>
        <taxon>Ascomycota</taxon>
        <taxon>Pezizomycotina</taxon>
        <taxon>Eurotiomycetes</taxon>
        <taxon>Eurotiomycetidae</taxon>
        <taxon>Eurotiales</taxon>
        <taxon>Aspergillaceae</taxon>
        <taxon>Aspergillus</taxon>
        <taxon>Aspergillus subgen. Fumigati</taxon>
    </lineage>
</organism>
<dbReference type="PROSITE" id="PS50048">
    <property type="entry name" value="ZN2_CY6_FUNGAL_2"/>
    <property type="match status" value="1"/>
</dbReference>
<evidence type="ECO:0000313" key="8">
    <source>
        <dbReference type="Proteomes" id="UP000006701"/>
    </source>
</evidence>
<dbReference type="eggNOG" id="ENOG502SKK7">
    <property type="taxonomic scope" value="Eukaryota"/>
</dbReference>
<keyword evidence="4" id="KW-0539">Nucleus</keyword>
<feature type="region of interest" description="Disordered" evidence="5">
    <location>
        <begin position="49"/>
        <end position="85"/>
    </location>
</feature>
<dbReference type="STRING" id="344612.A1C879"/>
<dbReference type="SMART" id="SM00066">
    <property type="entry name" value="GAL4"/>
    <property type="match status" value="1"/>
</dbReference>
<dbReference type="VEuPathDB" id="FungiDB:ACLA_076400"/>